<dbReference type="GO" id="GO:0016279">
    <property type="term" value="F:protein-lysine N-methyltransferase activity"/>
    <property type="evidence" value="ECO:0007669"/>
    <property type="project" value="UniProtKB-UniRule"/>
</dbReference>
<comment type="similarity">
    <text evidence="2">Belongs to the class I-like SAM-binding methyltransferase superfamily. METTL21 family. EFM6 subfamily.</text>
</comment>
<keyword evidence="4" id="KW-1185">Reference proteome</keyword>
<dbReference type="InterPro" id="IPR019410">
    <property type="entry name" value="Methyltransf_16"/>
</dbReference>
<feature type="binding site" evidence="2">
    <location>
        <position position="139"/>
    </location>
    <ligand>
        <name>S-adenosyl-L-methionine</name>
        <dbReference type="ChEBI" id="CHEBI:59789"/>
    </ligand>
</feature>
<keyword evidence="2" id="KW-0963">Cytoplasm</keyword>
<dbReference type="PANTHER" id="PTHR14614:SF152">
    <property type="entry name" value="PROTEIN-LYSINE N-METHYLTRANSFERASE EFM6"/>
    <property type="match status" value="1"/>
</dbReference>
<feature type="binding site" evidence="2">
    <location>
        <position position="168"/>
    </location>
    <ligand>
        <name>S-adenosyl-L-methionine</name>
        <dbReference type="ChEBI" id="CHEBI:59789"/>
    </ligand>
</feature>
<name>H2AZI3_KAZAF</name>
<dbReference type="InterPro" id="IPR033684">
    <property type="entry name" value="EFM6"/>
</dbReference>
<dbReference type="eggNOG" id="KOG2793">
    <property type="taxonomic scope" value="Eukaryota"/>
</dbReference>
<dbReference type="PANTHER" id="PTHR14614">
    <property type="entry name" value="HEPATOCELLULAR CARCINOMA-ASSOCIATED ANTIGEN"/>
    <property type="match status" value="1"/>
</dbReference>
<keyword evidence="2" id="KW-0949">S-adenosyl-L-methionine</keyword>
<reference evidence="3 4" key="1">
    <citation type="journal article" date="2011" name="Proc. Natl. Acad. Sci. U.S.A.">
        <title>Evolutionary erosion of yeast sex chromosomes by mating-type switching accidents.</title>
        <authorList>
            <person name="Gordon J.L."/>
            <person name="Armisen D."/>
            <person name="Proux-Wera E."/>
            <person name="Oheigeartaigh S.S."/>
            <person name="Byrne K.P."/>
            <person name="Wolfe K.H."/>
        </authorList>
    </citation>
    <scope>NUCLEOTIDE SEQUENCE [LARGE SCALE GENOMIC DNA]</scope>
    <source>
        <strain evidence="4">ATCC 22294 / BCRC 22015 / CBS 2517 / CECT 1963 / NBRC 1671 / NRRL Y-8276</strain>
    </source>
</reference>
<gene>
    <name evidence="3" type="primary">KAFR0H03290</name>
    <name evidence="2" type="synonym">EFM6</name>
    <name evidence="3" type="ORF">KAFR_0H03290</name>
</gene>
<dbReference type="InterPro" id="IPR029063">
    <property type="entry name" value="SAM-dependent_MTases_sf"/>
</dbReference>
<dbReference type="HOGENOM" id="CLU_055721_2_0_1"/>
<dbReference type="EC" id="2.1.1.-" evidence="2"/>
<evidence type="ECO:0000313" key="3">
    <source>
        <dbReference type="EMBL" id="CCF59739.1"/>
    </source>
</evidence>
<feature type="binding site" evidence="2">
    <location>
        <position position="111"/>
    </location>
    <ligand>
        <name>S-adenosyl-L-methionine</name>
        <dbReference type="ChEBI" id="CHEBI:59789"/>
    </ligand>
</feature>
<proteinExistence type="inferred from homology"/>
<evidence type="ECO:0000256" key="1">
    <source>
        <dbReference type="ARBA" id="ARBA00022679"/>
    </source>
</evidence>
<dbReference type="FunCoup" id="H2AZI3">
    <property type="interactions" value="431"/>
</dbReference>
<comment type="function">
    <text evidence="2">S-adenosyl-L-methionine-dependent protein-lysine N-methyltransferase that methylates elongation factor 1-alpha.</text>
</comment>
<dbReference type="Proteomes" id="UP000005220">
    <property type="component" value="Chromosome 8"/>
</dbReference>
<keyword evidence="2" id="KW-0489">Methyltransferase</keyword>
<dbReference type="InParanoid" id="H2AZI3"/>
<dbReference type="STRING" id="1071382.H2AZI3"/>
<organism evidence="3 4">
    <name type="scientific">Kazachstania africana (strain ATCC 22294 / BCRC 22015 / CBS 2517 / CECT 1963 / NBRC 1671 / NRRL Y-8276)</name>
    <name type="common">Yeast</name>
    <name type="synonym">Kluyveromyces africanus</name>
    <dbReference type="NCBI Taxonomy" id="1071382"/>
    <lineage>
        <taxon>Eukaryota</taxon>
        <taxon>Fungi</taxon>
        <taxon>Dikarya</taxon>
        <taxon>Ascomycota</taxon>
        <taxon>Saccharomycotina</taxon>
        <taxon>Saccharomycetes</taxon>
        <taxon>Saccharomycetales</taxon>
        <taxon>Saccharomycetaceae</taxon>
        <taxon>Kazachstania</taxon>
    </lineage>
</organism>
<accession>H2AZI3</accession>
<feature type="binding site" evidence="2">
    <location>
        <position position="51"/>
    </location>
    <ligand>
        <name>S-adenosyl-L-methionine</name>
        <dbReference type="ChEBI" id="CHEBI:59789"/>
    </ligand>
</feature>
<dbReference type="AlphaFoldDB" id="H2AZI3"/>
<evidence type="ECO:0000313" key="4">
    <source>
        <dbReference type="Proteomes" id="UP000005220"/>
    </source>
</evidence>
<comment type="subcellular location">
    <subcellularLocation>
        <location evidence="2">Cytoplasm</location>
    </subcellularLocation>
</comment>
<dbReference type="GeneID" id="13887735"/>
<dbReference type="GO" id="GO:0005829">
    <property type="term" value="C:cytosol"/>
    <property type="evidence" value="ECO:0007669"/>
    <property type="project" value="TreeGrafter"/>
</dbReference>
<protein>
    <recommendedName>
        <fullName evidence="2">Protein-lysine N-methyltransferase EFM6</fullName>
        <ecNumber evidence="2">2.1.1.-</ecNumber>
    </recommendedName>
    <alternativeName>
        <fullName evidence="2">Elongation factor methyltransferase 6</fullName>
    </alternativeName>
</protein>
<evidence type="ECO:0000256" key="2">
    <source>
        <dbReference type="HAMAP-Rule" id="MF_03198"/>
    </source>
</evidence>
<dbReference type="RefSeq" id="XP_003958874.1">
    <property type="nucleotide sequence ID" value="XM_003958825.1"/>
</dbReference>
<keyword evidence="1 2" id="KW-0808">Transferase</keyword>
<dbReference type="Pfam" id="PF10294">
    <property type="entry name" value="Methyltransf_16"/>
    <property type="match status" value="1"/>
</dbReference>
<dbReference type="Gene3D" id="3.40.50.150">
    <property type="entry name" value="Vaccinia Virus protein VP39"/>
    <property type="match status" value="1"/>
</dbReference>
<sequence length="245" mass="27415">MNEVFGEYVGLIDTRPIEHLGSADLSFDGQLSPAMKIYEDGGASGCGGKVWIAGELLCEYLIEKSDSENLLCDGSIKNILELGSGTGLVGICVGLMEKQRFHKDIKVSITDIGGLVPLMERNILLNKIADATVAKELMWGQQLPSEYMTTSVDGNCDNVSNVDLVVAADCVYAEKAFPLLEKILLDLTNCDNPPIILMAYRKRRKADKRFFVRIRKNFDVIEIDDFSSHEKYMKQRTHLFELKRK</sequence>
<dbReference type="EMBL" id="HE650828">
    <property type="protein sequence ID" value="CCF59739.1"/>
    <property type="molecule type" value="Genomic_DNA"/>
</dbReference>
<feature type="binding site" evidence="2">
    <location>
        <begin position="83"/>
        <end position="85"/>
    </location>
    <ligand>
        <name>S-adenosyl-L-methionine</name>
        <dbReference type="ChEBI" id="CHEBI:59789"/>
    </ligand>
</feature>
<dbReference type="GO" id="GO:0032259">
    <property type="term" value="P:methylation"/>
    <property type="evidence" value="ECO:0007669"/>
    <property type="project" value="UniProtKB-KW"/>
</dbReference>
<dbReference type="HAMAP" id="MF_03198">
    <property type="entry name" value="Methyltr_EFM6"/>
    <property type="match status" value="1"/>
</dbReference>
<dbReference type="OrthoDB" id="407325at2759"/>
<dbReference type="KEGG" id="kaf:KAFR_0H03290"/>